<evidence type="ECO:0000313" key="7">
    <source>
        <dbReference type="Proteomes" id="UP000236726"/>
    </source>
</evidence>
<keyword evidence="6" id="KW-0966">Cell projection</keyword>
<organism evidence="6 7">
    <name type="scientific">Lachnospira multipara</name>
    <dbReference type="NCBI Taxonomy" id="28051"/>
    <lineage>
        <taxon>Bacteria</taxon>
        <taxon>Bacillati</taxon>
        <taxon>Bacillota</taxon>
        <taxon>Clostridia</taxon>
        <taxon>Lachnospirales</taxon>
        <taxon>Lachnospiraceae</taxon>
        <taxon>Lachnospira</taxon>
    </lineage>
</organism>
<dbReference type="InterPro" id="IPR003775">
    <property type="entry name" value="Flagellar_assembly_factor_FliW"/>
</dbReference>
<dbReference type="Proteomes" id="UP000236726">
    <property type="component" value="Unassembled WGS sequence"/>
</dbReference>
<dbReference type="Gene3D" id="2.30.290.10">
    <property type="entry name" value="BH3618-like"/>
    <property type="match status" value="1"/>
</dbReference>
<proteinExistence type="inferred from homology"/>
<evidence type="ECO:0000256" key="5">
    <source>
        <dbReference type="HAMAP-Rule" id="MF_01185"/>
    </source>
</evidence>
<evidence type="ECO:0000256" key="2">
    <source>
        <dbReference type="ARBA" id="ARBA00022795"/>
    </source>
</evidence>
<comment type="subcellular location">
    <subcellularLocation>
        <location evidence="5">Cytoplasm</location>
    </subcellularLocation>
</comment>
<evidence type="ECO:0000256" key="1">
    <source>
        <dbReference type="ARBA" id="ARBA00022490"/>
    </source>
</evidence>
<evidence type="ECO:0000313" key="6">
    <source>
        <dbReference type="EMBL" id="SEF54016.1"/>
    </source>
</evidence>
<dbReference type="InterPro" id="IPR024046">
    <property type="entry name" value="Flagellar_assmbl_FliW_dom_sf"/>
</dbReference>
<dbReference type="SUPFAM" id="SSF141457">
    <property type="entry name" value="BH3618-like"/>
    <property type="match status" value="1"/>
</dbReference>
<protein>
    <recommendedName>
        <fullName evidence="5">Flagellar assembly factor FliW</fullName>
    </recommendedName>
</protein>
<comment type="similarity">
    <text evidence="5">Belongs to the FliW family.</text>
</comment>
<dbReference type="GO" id="GO:0005737">
    <property type="term" value="C:cytoplasm"/>
    <property type="evidence" value="ECO:0007669"/>
    <property type="project" value="UniProtKB-SubCell"/>
</dbReference>
<evidence type="ECO:0000256" key="3">
    <source>
        <dbReference type="ARBA" id="ARBA00022845"/>
    </source>
</evidence>
<keyword evidence="4 5" id="KW-0143">Chaperone</keyword>
<dbReference type="PANTHER" id="PTHR39190">
    <property type="entry name" value="FLAGELLAR ASSEMBLY FACTOR FLIW"/>
    <property type="match status" value="1"/>
</dbReference>
<gene>
    <name evidence="5" type="primary">fliW</name>
    <name evidence="6" type="ORF">SAMN05216537_103132</name>
</gene>
<dbReference type="Pfam" id="PF02623">
    <property type="entry name" value="FliW"/>
    <property type="match status" value="1"/>
</dbReference>
<keyword evidence="7" id="KW-1185">Reference proteome</keyword>
<reference evidence="6 7" key="1">
    <citation type="submission" date="2016-10" db="EMBL/GenBank/DDBJ databases">
        <authorList>
            <person name="de Groot N.N."/>
        </authorList>
    </citation>
    <scope>NUCLEOTIDE SEQUENCE [LARGE SCALE GENOMIC DNA]</scope>
    <source>
        <strain evidence="6 7">D15d</strain>
    </source>
</reference>
<dbReference type="STRING" id="1410661.GCA_000702205_01095"/>
<dbReference type="HAMAP" id="MF_01185">
    <property type="entry name" value="FliW"/>
    <property type="match status" value="1"/>
</dbReference>
<comment type="function">
    <text evidence="5">Acts as an anti-CsrA protein, binds CsrA and prevents it from repressing translation of its target genes, one of which is flagellin. Binds to flagellin and participates in the assembly of the flagellum.</text>
</comment>
<accession>A0A1H5STV2</accession>
<sequence length="154" mass="17466">MKVETKWFGTIEVGEEQILTFEKGIIGFEDWKKYTLIYDAEKGVEESSIFWLQAIDEPTLALPIMDPTLVYEGYDPIVEDEIINTLGDNIADATLLVVCTVTVPEKLENMTVNLKAPVIINMDTNRGVQLIADNDDYQVRYPIYDILNAEKDGE</sequence>
<keyword evidence="6" id="KW-0282">Flagellum</keyword>
<dbReference type="RefSeq" id="WP_027430894.1">
    <property type="nucleotide sequence ID" value="NZ_FNUL01000003.1"/>
</dbReference>
<dbReference type="GO" id="GO:0044780">
    <property type="term" value="P:bacterial-type flagellum assembly"/>
    <property type="evidence" value="ECO:0007669"/>
    <property type="project" value="UniProtKB-UniRule"/>
</dbReference>
<keyword evidence="2 5" id="KW-1005">Bacterial flagellum biogenesis</keyword>
<evidence type="ECO:0000256" key="4">
    <source>
        <dbReference type="ARBA" id="ARBA00023186"/>
    </source>
</evidence>
<dbReference type="GO" id="GO:0006417">
    <property type="term" value="P:regulation of translation"/>
    <property type="evidence" value="ECO:0007669"/>
    <property type="project" value="UniProtKB-KW"/>
</dbReference>
<keyword evidence="6" id="KW-0969">Cilium</keyword>
<keyword evidence="3 5" id="KW-0810">Translation regulation</keyword>
<dbReference type="EMBL" id="FNUL01000003">
    <property type="protein sequence ID" value="SEF54016.1"/>
    <property type="molecule type" value="Genomic_DNA"/>
</dbReference>
<comment type="subunit">
    <text evidence="5">Interacts with translational regulator CsrA and flagellin(s).</text>
</comment>
<keyword evidence="1 5" id="KW-0963">Cytoplasm</keyword>
<dbReference type="PANTHER" id="PTHR39190:SF1">
    <property type="entry name" value="FLAGELLAR ASSEMBLY FACTOR FLIW"/>
    <property type="match status" value="1"/>
</dbReference>
<name>A0A1H5STV2_9FIRM</name>
<dbReference type="AlphaFoldDB" id="A0A1H5STV2"/>